<name>A0AAD7UKI4_9STRA</name>
<dbReference type="EMBL" id="JAQMWT010000130">
    <property type="protein sequence ID" value="KAJ8609810.1"/>
    <property type="molecule type" value="Genomic_DNA"/>
</dbReference>
<accession>A0AAD7UKI4</accession>
<keyword evidence="2" id="KW-1185">Reference proteome</keyword>
<sequence>MKKSYGAVAREVATPQRRALGLVIAIFLVGVQVRPRPQLVSVKVEAMNDYEKRFGRIMNGAQDELGFVVLELFQPTTLRLEATRCEWHLAFLDDDARTRVGCEIEVEATQVGEYESYVAYAGGRANFVILARYVRREMRDLTRRDFDLYLNGVHAMWKSSSYLANKHLIHSAQKECDSWHGNANFLVAHVAFTMEFEQLLQAKEPRTCAHYWDYTIDAARGEGWVDSPVFEWYGRANNRDHIVSTSTWAYTPLTRGGNVTNAYGLLMAPWNTIRTPFVTRSQQLWGWHHNGKLVDCAKFKYGASQPSFAALISFVDVKLHSKVHAWLGGAWNNVPEIIASEQLVLDQLTITNLPLLLEIKKRLWRSGVARCPDYCGFDGPCECVLNSYFENMTAFQILDYTGAFLDLWDVNITNVTAWDEILHEATNTGWMGTMLSDGSPQDPMFWIIHQMQERLFFALRWYKWTGGLVFDDHYGDPLPHHYFDWSVVDGYPYLPNMTWSRSCPGTLPGDLMAFENLLRNTPTSSRHTNVEFYNMTGPFSIHTNYVYDHLTNFTQCGDIVKQEGTFSS</sequence>
<evidence type="ECO:0000313" key="1">
    <source>
        <dbReference type="EMBL" id="KAJ8609810.1"/>
    </source>
</evidence>
<dbReference type="Gene3D" id="1.10.1280.10">
    <property type="entry name" value="Di-copper center containing domain from catechol oxidase"/>
    <property type="match status" value="1"/>
</dbReference>
<protein>
    <recommendedName>
        <fullName evidence="3">Tyrosinase copper-binding domain-containing protein</fullName>
    </recommendedName>
</protein>
<evidence type="ECO:0008006" key="3">
    <source>
        <dbReference type="Google" id="ProtNLM"/>
    </source>
</evidence>
<dbReference type="AlphaFoldDB" id="A0AAD7UKI4"/>
<dbReference type="Proteomes" id="UP001230188">
    <property type="component" value="Unassembled WGS sequence"/>
</dbReference>
<dbReference type="SUPFAM" id="SSF48056">
    <property type="entry name" value="Di-copper centre-containing domain"/>
    <property type="match status" value="1"/>
</dbReference>
<organism evidence="1 2">
    <name type="scientific">Chrysophaeum taylorii</name>
    <dbReference type="NCBI Taxonomy" id="2483200"/>
    <lineage>
        <taxon>Eukaryota</taxon>
        <taxon>Sar</taxon>
        <taxon>Stramenopiles</taxon>
        <taxon>Ochrophyta</taxon>
        <taxon>Pelagophyceae</taxon>
        <taxon>Pelagomonadales</taxon>
        <taxon>Pelagomonadaceae</taxon>
        <taxon>Chrysophaeum</taxon>
    </lineage>
</organism>
<comment type="caution">
    <text evidence="1">The sequence shown here is derived from an EMBL/GenBank/DDBJ whole genome shotgun (WGS) entry which is preliminary data.</text>
</comment>
<proteinExistence type="predicted"/>
<reference evidence="1" key="1">
    <citation type="submission" date="2023-01" db="EMBL/GenBank/DDBJ databases">
        <title>Metagenome sequencing of chrysophaentin producing Chrysophaeum taylorii.</title>
        <authorList>
            <person name="Davison J."/>
            <person name="Bewley C."/>
        </authorList>
    </citation>
    <scope>NUCLEOTIDE SEQUENCE</scope>
    <source>
        <strain evidence="1">NIES-1699</strain>
    </source>
</reference>
<gene>
    <name evidence="1" type="ORF">CTAYLR_007185</name>
</gene>
<dbReference type="InterPro" id="IPR008922">
    <property type="entry name" value="Di-copper_centre_dom_sf"/>
</dbReference>
<evidence type="ECO:0000313" key="2">
    <source>
        <dbReference type="Proteomes" id="UP001230188"/>
    </source>
</evidence>